<evidence type="ECO:0000256" key="8">
    <source>
        <dbReference type="HAMAP-Rule" id="MF_00238"/>
    </source>
</evidence>
<keyword evidence="3 8" id="KW-0547">Nucleotide-binding</keyword>
<evidence type="ECO:0000256" key="4">
    <source>
        <dbReference type="ARBA" id="ARBA00022777"/>
    </source>
</evidence>
<comment type="catalytic activity">
    <reaction evidence="6 8">
        <text>dCMP + ATP = dCDP + ADP</text>
        <dbReference type="Rhea" id="RHEA:25094"/>
        <dbReference type="ChEBI" id="CHEBI:30616"/>
        <dbReference type="ChEBI" id="CHEBI:57566"/>
        <dbReference type="ChEBI" id="CHEBI:58593"/>
        <dbReference type="ChEBI" id="CHEBI:456216"/>
        <dbReference type="EC" id="2.7.4.25"/>
    </reaction>
</comment>
<evidence type="ECO:0000259" key="9">
    <source>
        <dbReference type="Pfam" id="PF02224"/>
    </source>
</evidence>
<dbReference type="EMBL" id="CP032418">
    <property type="protein sequence ID" value="AYC29375.1"/>
    <property type="molecule type" value="Genomic_DNA"/>
</dbReference>
<dbReference type="Proteomes" id="UP000265725">
    <property type="component" value="Chromosome"/>
</dbReference>
<keyword evidence="8" id="KW-0963">Cytoplasm</keyword>
<gene>
    <name evidence="8" type="primary">cmk</name>
    <name evidence="10" type="ORF">D3873_05560</name>
</gene>
<dbReference type="HAMAP" id="MF_00238">
    <property type="entry name" value="Cytidyl_kinase_type1"/>
    <property type="match status" value="1"/>
</dbReference>
<dbReference type="GO" id="GO:0005524">
    <property type="term" value="F:ATP binding"/>
    <property type="evidence" value="ECO:0007669"/>
    <property type="project" value="UniProtKB-UniRule"/>
</dbReference>
<evidence type="ECO:0000313" key="11">
    <source>
        <dbReference type="Proteomes" id="UP000265725"/>
    </source>
</evidence>
<dbReference type="GO" id="GO:0036430">
    <property type="term" value="F:CMP kinase activity"/>
    <property type="evidence" value="ECO:0007669"/>
    <property type="project" value="RHEA"/>
</dbReference>
<keyword evidence="11" id="KW-1185">Reference proteome</keyword>
<comment type="catalytic activity">
    <reaction evidence="7 8">
        <text>CMP + ATP = CDP + ADP</text>
        <dbReference type="Rhea" id="RHEA:11600"/>
        <dbReference type="ChEBI" id="CHEBI:30616"/>
        <dbReference type="ChEBI" id="CHEBI:58069"/>
        <dbReference type="ChEBI" id="CHEBI:60377"/>
        <dbReference type="ChEBI" id="CHEBI:456216"/>
        <dbReference type="EC" id="2.7.4.25"/>
    </reaction>
</comment>
<dbReference type="RefSeq" id="WP_119883115.1">
    <property type="nucleotide sequence ID" value="NZ_CP032418.1"/>
</dbReference>
<dbReference type="CDD" id="cd02020">
    <property type="entry name" value="CMPK"/>
    <property type="match status" value="1"/>
</dbReference>
<evidence type="ECO:0000256" key="2">
    <source>
        <dbReference type="ARBA" id="ARBA00022679"/>
    </source>
</evidence>
<name>A0A385YRH4_9BACL</name>
<dbReference type="KEGG" id="paek:D3873_05560"/>
<accession>A0A385YRH4</accession>
<dbReference type="GO" id="GO:0005829">
    <property type="term" value="C:cytosol"/>
    <property type="evidence" value="ECO:0007669"/>
    <property type="project" value="TreeGrafter"/>
</dbReference>
<sequence>MKNYIQIAIDGPAGAGKSTIAKMVAEKLGYTYIDTGAMYRAITYKAMNENINLSDGNAIGYLLEQTDIALIPSPSGQRVVMDGNDISQEIRSNDVTSNVSEVAAHANVRAEMVKRQLKMAASSGVVMDGRDIGTHVLVNAELKIFMSATVQERAKRRLLDNEARGIQSDIASLEEEIATRDKMDSEREASPLVQAQDAIFLDTTSMTIVEVRDEIIRLAEERLAS</sequence>
<keyword evidence="2 8" id="KW-0808">Transferase</keyword>
<keyword evidence="5 8" id="KW-0067">ATP-binding</keyword>
<feature type="binding site" evidence="8">
    <location>
        <begin position="11"/>
        <end position="19"/>
    </location>
    <ligand>
        <name>ATP</name>
        <dbReference type="ChEBI" id="CHEBI:30616"/>
    </ligand>
</feature>
<reference evidence="11" key="1">
    <citation type="submission" date="2018-09" db="EMBL/GenBank/DDBJ databases">
        <authorList>
            <person name="Zhu H."/>
        </authorList>
    </citation>
    <scope>NUCLEOTIDE SEQUENCE [LARGE SCALE GENOMIC DNA]</scope>
    <source>
        <strain evidence="11">K2R23-3</strain>
    </source>
</reference>
<organism evidence="10 11">
    <name type="scientific">Paenisporosarcina cavernae</name>
    <dbReference type="NCBI Taxonomy" id="2320858"/>
    <lineage>
        <taxon>Bacteria</taxon>
        <taxon>Bacillati</taxon>
        <taxon>Bacillota</taxon>
        <taxon>Bacilli</taxon>
        <taxon>Bacillales</taxon>
        <taxon>Caryophanaceae</taxon>
        <taxon>Paenisporosarcina</taxon>
    </lineage>
</organism>
<dbReference type="PANTHER" id="PTHR21299:SF2">
    <property type="entry name" value="CYTIDYLATE KINASE"/>
    <property type="match status" value="1"/>
</dbReference>
<comment type="subcellular location">
    <subcellularLocation>
        <location evidence="8">Cytoplasm</location>
    </subcellularLocation>
</comment>
<dbReference type="Gene3D" id="3.40.50.300">
    <property type="entry name" value="P-loop containing nucleotide triphosphate hydrolases"/>
    <property type="match status" value="1"/>
</dbReference>
<dbReference type="InterPro" id="IPR011994">
    <property type="entry name" value="Cytidylate_kinase_dom"/>
</dbReference>
<dbReference type="EC" id="2.7.4.25" evidence="8"/>
<dbReference type="GO" id="GO:0006220">
    <property type="term" value="P:pyrimidine nucleotide metabolic process"/>
    <property type="evidence" value="ECO:0007669"/>
    <property type="project" value="UniProtKB-UniRule"/>
</dbReference>
<dbReference type="PANTHER" id="PTHR21299">
    <property type="entry name" value="CYTIDYLATE KINASE/PANTOATE-BETA-ALANINE LIGASE"/>
    <property type="match status" value="1"/>
</dbReference>
<dbReference type="OrthoDB" id="9807434at2"/>
<evidence type="ECO:0000256" key="1">
    <source>
        <dbReference type="ARBA" id="ARBA00009427"/>
    </source>
</evidence>
<evidence type="ECO:0000256" key="5">
    <source>
        <dbReference type="ARBA" id="ARBA00022840"/>
    </source>
</evidence>
<dbReference type="AlphaFoldDB" id="A0A385YRH4"/>
<feature type="domain" description="Cytidylate kinase" evidence="9">
    <location>
        <begin position="7"/>
        <end position="220"/>
    </location>
</feature>
<keyword evidence="4 8" id="KW-0418">Kinase</keyword>
<dbReference type="NCBIfam" id="TIGR00017">
    <property type="entry name" value="cmk"/>
    <property type="match status" value="1"/>
</dbReference>
<comment type="similarity">
    <text evidence="1 8">Belongs to the cytidylate kinase family. Type 1 subfamily.</text>
</comment>
<protein>
    <recommendedName>
        <fullName evidence="8">Cytidylate kinase</fullName>
        <shortName evidence="8">CK</shortName>
        <ecNumber evidence="8">2.7.4.25</ecNumber>
    </recommendedName>
    <alternativeName>
        <fullName evidence="8">Cytidine monophosphate kinase</fullName>
        <shortName evidence="8">CMP kinase</shortName>
    </alternativeName>
</protein>
<dbReference type="InterPro" id="IPR027417">
    <property type="entry name" value="P-loop_NTPase"/>
</dbReference>
<dbReference type="GO" id="GO:0015949">
    <property type="term" value="P:nucleobase-containing small molecule interconversion"/>
    <property type="evidence" value="ECO:0007669"/>
    <property type="project" value="TreeGrafter"/>
</dbReference>
<evidence type="ECO:0000256" key="6">
    <source>
        <dbReference type="ARBA" id="ARBA00047615"/>
    </source>
</evidence>
<dbReference type="Pfam" id="PF02224">
    <property type="entry name" value="Cytidylate_kin"/>
    <property type="match status" value="1"/>
</dbReference>
<dbReference type="SUPFAM" id="SSF52540">
    <property type="entry name" value="P-loop containing nucleoside triphosphate hydrolases"/>
    <property type="match status" value="1"/>
</dbReference>
<dbReference type="InterPro" id="IPR003136">
    <property type="entry name" value="Cytidylate_kin"/>
</dbReference>
<proteinExistence type="inferred from homology"/>
<evidence type="ECO:0000256" key="7">
    <source>
        <dbReference type="ARBA" id="ARBA00048478"/>
    </source>
</evidence>
<dbReference type="GO" id="GO:0036431">
    <property type="term" value="F:dCMP kinase activity"/>
    <property type="evidence" value="ECO:0007669"/>
    <property type="project" value="InterPro"/>
</dbReference>
<evidence type="ECO:0000256" key="3">
    <source>
        <dbReference type="ARBA" id="ARBA00022741"/>
    </source>
</evidence>
<evidence type="ECO:0000313" key="10">
    <source>
        <dbReference type="EMBL" id="AYC29375.1"/>
    </source>
</evidence>